<organism evidence="2 3">
    <name type="scientific">Gryllus longicercus</name>
    <dbReference type="NCBI Taxonomy" id="2509291"/>
    <lineage>
        <taxon>Eukaryota</taxon>
        <taxon>Metazoa</taxon>
        <taxon>Ecdysozoa</taxon>
        <taxon>Arthropoda</taxon>
        <taxon>Hexapoda</taxon>
        <taxon>Insecta</taxon>
        <taxon>Pterygota</taxon>
        <taxon>Neoptera</taxon>
        <taxon>Polyneoptera</taxon>
        <taxon>Orthoptera</taxon>
        <taxon>Ensifera</taxon>
        <taxon>Gryllidea</taxon>
        <taxon>Grylloidea</taxon>
        <taxon>Gryllidae</taxon>
        <taxon>Gryllinae</taxon>
        <taxon>Gryllus</taxon>
    </lineage>
</organism>
<reference evidence="2 3" key="1">
    <citation type="submission" date="2024-03" db="EMBL/GenBank/DDBJ databases">
        <title>The genome assembly and annotation of the cricket Gryllus longicercus Weissman &amp; Gray.</title>
        <authorList>
            <person name="Szrajer S."/>
            <person name="Gray D."/>
            <person name="Ylla G."/>
        </authorList>
    </citation>
    <scope>NUCLEOTIDE SEQUENCE [LARGE SCALE GENOMIC DNA]</scope>
    <source>
        <strain evidence="2">DAG 2021-001</strain>
        <tissue evidence="2">Whole body minus gut</tissue>
    </source>
</reference>
<proteinExistence type="predicted"/>
<sequence>MQEEAARRAHRKADAAAKALRKQTPSGPGLCVEAQSGRRWGPCQSWLWRCAGAGGRAGHAPLGALRASQLLPPRPTPRRRAERLRASGRRHPSALGGEKALVDGR</sequence>
<evidence type="ECO:0000256" key="1">
    <source>
        <dbReference type="SAM" id="MobiDB-lite"/>
    </source>
</evidence>
<keyword evidence="3" id="KW-1185">Reference proteome</keyword>
<comment type="caution">
    <text evidence="2">The sequence shown here is derived from an EMBL/GenBank/DDBJ whole genome shotgun (WGS) entry which is preliminary data.</text>
</comment>
<evidence type="ECO:0000313" key="3">
    <source>
        <dbReference type="Proteomes" id="UP001378592"/>
    </source>
</evidence>
<feature type="compositionally biased region" description="Basic and acidic residues" evidence="1">
    <location>
        <begin position="1"/>
        <end position="15"/>
    </location>
</feature>
<feature type="region of interest" description="Disordered" evidence="1">
    <location>
        <begin position="64"/>
        <end position="105"/>
    </location>
</feature>
<feature type="region of interest" description="Disordered" evidence="1">
    <location>
        <begin position="1"/>
        <end position="29"/>
    </location>
</feature>
<evidence type="ECO:0000313" key="2">
    <source>
        <dbReference type="EMBL" id="KAK7864817.1"/>
    </source>
</evidence>
<feature type="compositionally biased region" description="Basic residues" evidence="1">
    <location>
        <begin position="76"/>
        <end position="92"/>
    </location>
</feature>
<dbReference type="Proteomes" id="UP001378592">
    <property type="component" value="Unassembled WGS sequence"/>
</dbReference>
<dbReference type="AlphaFoldDB" id="A0AAN9VLN0"/>
<protein>
    <submittedName>
        <fullName evidence="2">Uncharacterized protein</fullName>
    </submittedName>
</protein>
<name>A0AAN9VLN0_9ORTH</name>
<dbReference type="EMBL" id="JAZDUA010000193">
    <property type="protein sequence ID" value="KAK7864817.1"/>
    <property type="molecule type" value="Genomic_DNA"/>
</dbReference>
<gene>
    <name evidence="2" type="ORF">R5R35_012476</name>
</gene>
<accession>A0AAN9VLN0</accession>